<proteinExistence type="predicted"/>
<dbReference type="AlphaFoldDB" id="A0A2H3K7X7"/>
<gene>
    <name evidence="1" type="ORF">WOLCODRAFT_139064</name>
</gene>
<protein>
    <submittedName>
        <fullName evidence="1">Uncharacterized protein</fullName>
    </submittedName>
</protein>
<sequence>MPSNLRYIITETTFYNTEFQESKKLQNFVSLTVALIQPQVVARVVGNRTTQHKQRKRGCRKLVIAVMIVIGSTRHFRYTCYNWPRGAWCMLSSQTISRTKRERHCQSCSVLSNARGKS</sequence>
<evidence type="ECO:0000313" key="2">
    <source>
        <dbReference type="Proteomes" id="UP000218811"/>
    </source>
</evidence>
<keyword evidence="2" id="KW-1185">Reference proteome</keyword>
<organism evidence="1 2">
    <name type="scientific">Wolfiporia cocos (strain MD-104)</name>
    <name type="common">Brown rot fungus</name>
    <dbReference type="NCBI Taxonomy" id="742152"/>
    <lineage>
        <taxon>Eukaryota</taxon>
        <taxon>Fungi</taxon>
        <taxon>Dikarya</taxon>
        <taxon>Basidiomycota</taxon>
        <taxon>Agaricomycotina</taxon>
        <taxon>Agaricomycetes</taxon>
        <taxon>Polyporales</taxon>
        <taxon>Phaeolaceae</taxon>
        <taxon>Wolfiporia</taxon>
    </lineage>
</organism>
<name>A0A2H3K7X7_WOLCO</name>
<dbReference type="Proteomes" id="UP000218811">
    <property type="component" value="Unassembled WGS sequence"/>
</dbReference>
<dbReference type="EMBL" id="KB468157">
    <property type="protein sequence ID" value="PCH44547.1"/>
    <property type="molecule type" value="Genomic_DNA"/>
</dbReference>
<evidence type="ECO:0000313" key="1">
    <source>
        <dbReference type="EMBL" id="PCH44547.1"/>
    </source>
</evidence>
<accession>A0A2H3K7X7</accession>
<reference evidence="1 2" key="1">
    <citation type="journal article" date="2012" name="Science">
        <title>The Paleozoic origin of enzymatic lignin decomposition reconstructed from 31 fungal genomes.</title>
        <authorList>
            <person name="Floudas D."/>
            <person name="Binder M."/>
            <person name="Riley R."/>
            <person name="Barry K."/>
            <person name="Blanchette R.A."/>
            <person name="Henrissat B."/>
            <person name="Martinez A.T."/>
            <person name="Otillar R."/>
            <person name="Spatafora J.W."/>
            <person name="Yadav J.S."/>
            <person name="Aerts A."/>
            <person name="Benoit I."/>
            <person name="Boyd A."/>
            <person name="Carlson A."/>
            <person name="Copeland A."/>
            <person name="Coutinho P.M."/>
            <person name="de Vries R.P."/>
            <person name="Ferreira P."/>
            <person name="Findley K."/>
            <person name="Foster B."/>
            <person name="Gaskell J."/>
            <person name="Glotzer D."/>
            <person name="Gorecki P."/>
            <person name="Heitman J."/>
            <person name="Hesse C."/>
            <person name="Hori C."/>
            <person name="Igarashi K."/>
            <person name="Jurgens J.A."/>
            <person name="Kallen N."/>
            <person name="Kersten P."/>
            <person name="Kohler A."/>
            <person name="Kuees U."/>
            <person name="Kumar T.K.A."/>
            <person name="Kuo A."/>
            <person name="LaButti K."/>
            <person name="Larrondo L.F."/>
            <person name="Lindquist E."/>
            <person name="Ling A."/>
            <person name="Lombard V."/>
            <person name="Lucas S."/>
            <person name="Lundell T."/>
            <person name="Martin R."/>
            <person name="McLaughlin D.J."/>
            <person name="Morgenstern I."/>
            <person name="Morin E."/>
            <person name="Murat C."/>
            <person name="Nagy L.G."/>
            <person name="Nolan M."/>
            <person name="Ohm R.A."/>
            <person name="Patyshakuliyeva A."/>
            <person name="Rokas A."/>
            <person name="Ruiz-Duenas F.J."/>
            <person name="Sabat G."/>
            <person name="Salamov A."/>
            <person name="Samejima M."/>
            <person name="Schmutz J."/>
            <person name="Slot J.C."/>
            <person name="St John F."/>
            <person name="Stenlid J."/>
            <person name="Sun H."/>
            <person name="Sun S."/>
            <person name="Syed K."/>
            <person name="Tsang A."/>
            <person name="Wiebenga A."/>
            <person name="Young D."/>
            <person name="Pisabarro A."/>
            <person name="Eastwood D.C."/>
            <person name="Martin F."/>
            <person name="Cullen D."/>
            <person name="Grigoriev I.V."/>
            <person name="Hibbett D.S."/>
        </authorList>
    </citation>
    <scope>NUCLEOTIDE SEQUENCE [LARGE SCALE GENOMIC DNA]</scope>
    <source>
        <strain evidence="1 2">MD-104</strain>
    </source>
</reference>